<accession>A0A7T9DIY0</accession>
<name>A0A7T9DIY0_9ARCH</name>
<keyword evidence="1" id="KW-1133">Transmembrane helix</keyword>
<dbReference type="EMBL" id="CP064981">
    <property type="protein sequence ID" value="QQR92206.1"/>
    <property type="molecule type" value="Genomic_DNA"/>
</dbReference>
<keyword evidence="1" id="KW-0812">Transmembrane</keyword>
<dbReference type="AlphaFoldDB" id="A0A7T9DIY0"/>
<gene>
    <name evidence="2" type="ORF">IPJ89_03525</name>
</gene>
<reference evidence="2" key="1">
    <citation type="submission" date="2020-11" db="EMBL/GenBank/DDBJ databases">
        <title>Connecting structure to function with the recovery of over 1000 high-quality activated sludge metagenome-assembled genomes encoding full-length rRNA genes using long-read sequencing.</title>
        <authorList>
            <person name="Singleton C.M."/>
            <person name="Petriglieri F."/>
            <person name="Kristensen J.M."/>
            <person name="Kirkegaard R.H."/>
            <person name="Michaelsen T.Y."/>
            <person name="Andersen M.H."/>
            <person name="Karst S.M."/>
            <person name="Dueholm M.S."/>
            <person name="Nielsen P.H."/>
            <person name="Albertsen M."/>
        </authorList>
    </citation>
    <scope>NUCLEOTIDE SEQUENCE</scope>
    <source>
        <strain evidence="2">Fred_18-Q3-R57-64_BAT3C.431</strain>
    </source>
</reference>
<proteinExistence type="predicted"/>
<protein>
    <submittedName>
        <fullName evidence="2">Uncharacterized protein</fullName>
    </submittedName>
</protein>
<keyword evidence="1" id="KW-0472">Membrane</keyword>
<sequence length="203" mass="22379">MIDFTLSKINLLILAVALFSIFSFFAFNVGQIFLVNEVKQKLEKYVTVLNQSVAAPTTCDSIPNVIPSKFVSFGNNVYYKLSISQITENTSATTRLILGVYDNRHPENVLASASMASTAQIIIYDNTTGTFAPLNPNEELILDPQAVPPRNAFYAVKTVRQGQTKLYILPCAVTANSNTCGDLTQGNKFLVNQTLPLEERFPC</sequence>
<evidence type="ECO:0000256" key="1">
    <source>
        <dbReference type="SAM" id="Phobius"/>
    </source>
</evidence>
<evidence type="ECO:0000313" key="2">
    <source>
        <dbReference type="EMBL" id="QQR92206.1"/>
    </source>
</evidence>
<dbReference type="Proteomes" id="UP000596004">
    <property type="component" value="Chromosome"/>
</dbReference>
<feature type="transmembrane region" description="Helical" evidence="1">
    <location>
        <begin position="12"/>
        <end position="35"/>
    </location>
</feature>
<organism evidence="2">
    <name type="scientific">Candidatus Iainarchaeum sp</name>
    <dbReference type="NCBI Taxonomy" id="3101447"/>
    <lineage>
        <taxon>Archaea</taxon>
        <taxon>Candidatus Iainarchaeota</taxon>
        <taxon>Candidatus Iainarchaeia</taxon>
        <taxon>Candidatus Iainarchaeales</taxon>
        <taxon>Candidatus Iainarchaeaceae</taxon>
        <taxon>Candidatus Iainarchaeum</taxon>
    </lineage>
</organism>